<organism evidence="1 2">
    <name type="scientific">Canavalia gladiata</name>
    <name type="common">Sword bean</name>
    <name type="synonym">Dolichos gladiatus</name>
    <dbReference type="NCBI Taxonomy" id="3824"/>
    <lineage>
        <taxon>Eukaryota</taxon>
        <taxon>Viridiplantae</taxon>
        <taxon>Streptophyta</taxon>
        <taxon>Embryophyta</taxon>
        <taxon>Tracheophyta</taxon>
        <taxon>Spermatophyta</taxon>
        <taxon>Magnoliopsida</taxon>
        <taxon>eudicotyledons</taxon>
        <taxon>Gunneridae</taxon>
        <taxon>Pentapetalae</taxon>
        <taxon>rosids</taxon>
        <taxon>fabids</taxon>
        <taxon>Fabales</taxon>
        <taxon>Fabaceae</taxon>
        <taxon>Papilionoideae</taxon>
        <taxon>50 kb inversion clade</taxon>
        <taxon>NPAAA clade</taxon>
        <taxon>indigoferoid/millettioid clade</taxon>
        <taxon>Phaseoleae</taxon>
        <taxon>Canavalia</taxon>
    </lineage>
</organism>
<evidence type="ECO:0000313" key="2">
    <source>
        <dbReference type="Proteomes" id="UP001367508"/>
    </source>
</evidence>
<evidence type="ECO:0000313" key="1">
    <source>
        <dbReference type="EMBL" id="KAK7361995.1"/>
    </source>
</evidence>
<dbReference type="Proteomes" id="UP001367508">
    <property type="component" value="Unassembled WGS sequence"/>
</dbReference>
<keyword evidence="2" id="KW-1185">Reference proteome</keyword>
<name>A0AAN9MVW2_CANGL</name>
<proteinExistence type="predicted"/>
<dbReference type="AlphaFoldDB" id="A0AAN9MVW2"/>
<reference evidence="1 2" key="1">
    <citation type="submission" date="2024-01" db="EMBL/GenBank/DDBJ databases">
        <title>The genomes of 5 underutilized Papilionoideae crops provide insights into root nodulation and disease resistanc.</title>
        <authorList>
            <person name="Jiang F."/>
        </authorList>
    </citation>
    <scope>NUCLEOTIDE SEQUENCE [LARGE SCALE GENOMIC DNA]</scope>
    <source>
        <strain evidence="1">LVBAO_FW01</strain>
        <tissue evidence="1">Leaves</tissue>
    </source>
</reference>
<accession>A0AAN9MVW2</accession>
<protein>
    <submittedName>
        <fullName evidence="1">Uncharacterized protein</fullName>
    </submittedName>
</protein>
<comment type="caution">
    <text evidence="1">The sequence shown here is derived from an EMBL/GenBank/DDBJ whole genome shotgun (WGS) entry which is preliminary data.</text>
</comment>
<gene>
    <name evidence="1" type="ORF">VNO77_04092</name>
</gene>
<dbReference type="EMBL" id="JAYMYQ010000001">
    <property type="protein sequence ID" value="KAK7361995.1"/>
    <property type="molecule type" value="Genomic_DNA"/>
</dbReference>
<sequence length="79" mass="8612">MRTPRTLACMHACVLGHEVLAMRDTHERSANDVPIGCTVAAPHAPQRSYLDGYDIRGFSREDCIVFGKASLIATVIANL</sequence>